<dbReference type="EMBL" id="JAKIKT010000001">
    <property type="protein sequence ID" value="MCL2912926.1"/>
    <property type="molecule type" value="Genomic_DNA"/>
</dbReference>
<sequence length="247" mass="27694">MFKKILASVGIGAAKVDTVLQTEHLLPGQEFHAEIVITGGDVPQELSGLELALMTKAKVESDEGSYFRNQVIQQWHLADKTTIQPGEEIRIPFTAQLHSETPVTELPVRMNQTVVWLATGLNIDMALDASDKDHLYIYPNEAVLECMQVMERAGYQMMKADVEKGYISAPGFRSNSGIYQELEYRPNSRSLFGVKEVELSFVPEAHQTHVLIELDRGFRGDGYRSVTIAHTDADIANVRNQLEHLLR</sequence>
<keyword evidence="2" id="KW-1185">Reference proteome</keyword>
<dbReference type="Pfam" id="PF07070">
    <property type="entry name" value="Spo0M"/>
    <property type="match status" value="1"/>
</dbReference>
<protein>
    <submittedName>
        <fullName evidence="1">Sporulation protein</fullName>
    </submittedName>
</protein>
<dbReference type="PANTHER" id="PTHR40053">
    <property type="entry name" value="SPORULATION-CONTROL PROTEIN SPO0M"/>
    <property type="match status" value="1"/>
</dbReference>
<dbReference type="Proteomes" id="UP001202831">
    <property type="component" value="Unassembled WGS sequence"/>
</dbReference>
<organism evidence="1 2">
    <name type="scientific">Shewanella corallii</name>
    <dbReference type="NCBI Taxonomy" id="560080"/>
    <lineage>
        <taxon>Bacteria</taxon>
        <taxon>Pseudomonadati</taxon>
        <taxon>Pseudomonadota</taxon>
        <taxon>Gammaproteobacteria</taxon>
        <taxon>Alteromonadales</taxon>
        <taxon>Shewanellaceae</taxon>
        <taxon>Shewanella</taxon>
    </lineage>
</organism>
<dbReference type="PANTHER" id="PTHR40053:SF1">
    <property type="entry name" value="SPORULATION-CONTROL PROTEIN SPO0M"/>
    <property type="match status" value="1"/>
</dbReference>
<accession>A0ABT0N3A0</accession>
<name>A0ABT0N3A0_9GAMM</name>
<reference evidence="1 2" key="1">
    <citation type="submission" date="2022-01" db="EMBL/GenBank/DDBJ databases">
        <title>Whole genome-based taxonomy of the Shewanellaceae.</title>
        <authorList>
            <person name="Martin-Rodriguez A.J."/>
        </authorList>
    </citation>
    <scope>NUCLEOTIDE SEQUENCE [LARGE SCALE GENOMIC DNA]</scope>
    <source>
        <strain evidence="1 2">DSM 21332</strain>
    </source>
</reference>
<dbReference type="RefSeq" id="WP_249247723.1">
    <property type="nucleotide sequence ID" value="NZ_JAKIKT010000001.1"/>
</dbReference>
<evidence type="ECO:0000313" key="2">
    <source>
        <dbReference type="Proteomes" id="UP001202831"/>
    </source>
</evidence>
<gene>
    <name evidence="1" type="ORF">L2725_03895</name>
</gene>
<evidence type="ECO:0000313" key="1">
    <source>
        <dbReference type="EMBL" id="MCL2912926.1"/>
    </source>
</evidence>
<comment type="caution">
    <text evidence="1">The sequence shown here is derived from an EMBL/GenBank/DDBJ whole genome shotgun (WGS) entry which is preliminary data.</text>
</comment>
<proteinExistence type="predicted"/>
<dbReference type="InterPro" id="IPR009776">
    <property type="entry name" value="Spore_0_M"/>
</dbReference>